<dbReference type="AlphaFoldDB" id="A0A0L0MZZ8"/>
<evidence type="ECO:0000313" key="6">
    <source>
        <dbReference type="Proteomes" id="UP000036947"/>
    </source>
</evidence>
<evidence type="ECO:0000256" key="4">
    <source>
        <dbReference type="SAM" id="MobiDB-lite"/>
    </source>
</evidence>
<keyword evidence="1" id="KW-0677">Repeat</keyword>
<name>A0A0L0MZZ8_TOLOC</name>
<feature type="compositionally biased region" description="Polar residues" evidence="4">
    <location>
        <begin position="213"/>
        <end position="224"/>
    </location>
</feature>
<dbReference type="Pfam" id="PF13637">
    <property type="entry name" value="Ank_4"/>
    <property type="match status" value="1"/>
</dbReference>
<dbReference type="EMBL" id="LFRF01000036">
    <property type="protein sequence ID" value="KND87468.1"/>
    <property type="molecule type" value="Genomic_DNA"/>
</dbReference>
<dbReference type="SMART" id="SM00248">
    <property type="entry name" value="ANK"/>
    <property type="match status" value="6"/>
</dbReference>
<reference evidence="5 6" key="1">
    <citation type="journal article" date="2015" name="BMC Genomics">
        <title>The genome of the truffle-parasite Tolypocladium ophioglossoides and the evolution of antifungal peptaibiotics.</title>
        <authorList>
            <person name="Quandt C.A."/>
            <person name="Bushley K.E."/>
            <person name="Spatafora J.W."/>
        </authorList>
    </citation>
    <scope>NUCLEOTIDE SEQUENCE [LARGE SCALE GENOMIC DNA]</scope>
    <source>
        <strain evidence="5 6">CBS 100239</strain>
    </source>
</reference>
<dbReference type="STRING" id="1163406.A0A0L0MZZ8"/>
<evidence type="ECO:0000256" key="3">
    <source>
        <dbReference type="PROSITE-ProRule" id="PRU00023"/>
    </source>
</evidence>
<evidence type="ECO:0000256" key="1">
    <source>
        <dbReference type="ARBA" id="ARBA00022737"/>
    </source>
</evidence>
<protein>
    <submittedName>
        <fullName evidence="5">Putative ankyrin repeat protein</fullName>
    </submittedName>
</protein>
<dbReference type="SUPFAM" id="SSF48403">
    <property type="entry name" value="Ankyrin repeat"/>
    <property type="match status" value="1"/>
</dbReference>
<gene>
    <name evidence="5" type="ORF">TOPH_07874</name>
</gene>
<feature type="region of interest" description="Disordered" evidence="4">
    <location>
        <begin position="206"/>
        <end position="233"/>
    </location>
</feature>
<proteinExistence type="predicted"/>
<dbReference type="InterPro" id="IPR002110">
    <property type="entry name" value="Ankyrin_rpt"/>
</dbReference>
<dbReference type="Gene3D" id="1.25.40.20">
    <property type="entry name" value="Ankyrin repeat-containing domain"/>
    <property type="match status" value="2"/>
</dbReference>
<evidence type="ECO:0000256" key="2">
    <source>
        <dbReference type="ARBA" id="ARBA00023043"/>
    </source>
</evidence>
<organism evidence="5 6">
    <name type="scientific">Tolypocladium ophioglossoides (strain CBS 100239)</name>
    <name type="common">Snaketongue truffleclub</name>
    <name type="synonym">Elaphocordyceps ophioglossoides</name>
    <dbReference type="NCBI Taxonomy" id="1163406"/>
    <lineage>
        <taxon>Eukaryota</taxon>
        <taxon>Fungi</taxon>
        <taxon>Dikarya</taxon>
        <taxon>Ascomycota</taxon>
        <taxon>Pezizomycotina</taxon>
        <taxon>Sordariomycetes</taxon>
        <taxon>Hypocreomycetidae</taxon>
        <taxon>Hypocreales</taxon>
        <taxon>Ophiocordycipitaceae</taxon>
        <taxon>Tolypocladium</taxon>
    </lineage>
</organism>
<dbReference type="InterPro" id="IPR036770">
    <property type="entry name" value="Ankyrin_rpt-contain_sf"/>
</dbReference>
<dbReference type="PANTHER" id="PTHR24166:SF48">
    <property type="entry name" value="PROTEIN VAPYRIN"/>
    <property type="match status" value="1"/>
</dbReference>
<dbReference type="Pfam" id="PF00023">
    <property type="entry name" value="Ank"/>
    <property type="match status" value="1"/>
</dbReference>
<dbReference type="Proteomes" id="UP000036947">
    <property type="component" value="Unassembled WGS sequence"/>
</dbReference>
<feature type="repeat" description="ANK" evidence="3">
    <location>
        <begin position="159"/>
        <end position="192"/>
    </location>
</feature>
<accession>A0A0L0MZZ8</accession>
<sequence>ALILAATCGHIGIVKFLIAAPGIDINVGSPLSWAAHMGHDAVVALLLDKDGIDVNALNTDGKTPLMLAVISKHPAVVKCLIDVDGIDLYVEGTLHRNTALHYASSVEIIQLFIDAGADLNIQNRTGETMLADAAQTGNDASVALLLSEDSIDVNPTDNDDMTPLMWAAEYGYVAVVELLIAANGIDVNATDTEGKTALMTLLLDKDPTPRQGPYSSTRIASTSMRPIPKARLL</sequence>
<keyword evidence="6" id="KW-1185">Reference proteome</keyword>
<evidence type="ECO:0000313" key="5">
    <source>
        <dbReference type="EMBL" id="KND87468.1"/>
    </source>
</evidence>
<dbReference type="PROSITE" id="PS50088">
    <property type="entry name" value="ANK_REPEAT"/>
    <property type="match status" value="1"/>
</dbReference>
<dbReference type="InterPro" id="IPR050889">
    <property type="entry name" value="Dendritic_Spine_Reg/Scaffold"/>
</dbReference>
<keyword evidence="2 3" id="KW-0040">ANK repeat</keyword>
<comment type="caution">
    <text evidence="5">The sequence shown here is derived from an EMBL/GenBank/DDBJ whole genome shotgun (WGS) entry which is preliminary data.</text>
</comment>
<dbReference type="Pfam" id="PF12796">
    <property type="entry name" value="Ank_2"/>
    <property type="match status" value="1"/>
</dbReference>
<feature type="non-terminal residue" evidence="5">
    <location>
        <position position="1"/>
    </location>
</feature>
<dbReference type="PANTHER" id="PTHR24166">
    <property type="entry name" value="ROLLING PEBBLES, ISOFORM B"/>
    <property type="match status" value="1"/>
</dbReference>
<dbReference type="OrthoDB" id="4927931at2759"/>